<keyword evidence="1" id="KW-1133">Transmembrane helix</keyword>
<evidence type="ECO:0000313" key="2">
    <source>
        <dbReference type="EMBL" id="OGG13141.1"/>
    </source>
</evidence>
<comment type="caution">
    <text evidence="2">The sequence shown here is derived from an EMBL/GenBank/DDBJ whole genome shotgun (WGS) entry which is preliminary data.</text>
</comment>
<evidence type="ECO:0000256" key="1">
    <source>
        <dbReference type="SAM" id="Phobius"/>
    </source>
</evidence>
<dbReference type="Proteomes" id="UP000177416">
    <property type="component" value="Unassembled WGS sequence"/>
</dbReference>
<evidence type="ECO:0000313" key="3">
    <source>
        <dbReference type="Proteomes" id="UP000177416"/>
    </source>
</evidence>
<organism evidence="2 3">
    <name type="scientific">Candidatus Gottesmanbacteria bacterium RIFCSPHIGHO2_01_FULL_46_14</name>
    <dbReference type="NCBI Taxonomy" id="1798380"/>
    <lineage>
        <taxon>Bacteria</taxon>
        <taxon>Candidatus Gottesmaniibacteriota</taxon>
    </lineage>
</organism>
<proteinExistence type="predicted"/>
<accession>A0A1F5ZL30</accession>
<gene>
    <name evidence="2" type="ORF">A2875_00350</name>
</gene>
<dbReference type="EMBL" id="MFJJ01000047">
    <property type="protein sequence ID" value="OGG13141.1"/>
    <property type="molecule type" value="Genomic_DNA"/>
</dbReference>
<sequence>MIQNLQQRGQSLLEIIVATGVIVLLVTGLAVGTTVSLRTSQYGNRRSVAIKYAQEGIELTRSLRDRVPWDEFTAHDTNADPHIGTPTCLGSDGTYDAGPCEANLDTLYTRRVVFNWNSVDNRMEISVSVSWNQAGQTPDVTLDTYFTQWK</sequence>
<feature type="transmembrane region" description="Helical" evidence="1">
    <location>
        <begin position="12"/>
        <end position="37"/>
    </location>
</feature>
<evidence type="ECO:0008006" key="4">
    <source>
        <dbReference type="Google" id="ProtNLM"/>
    </source>
</evidence>
<keyword evidence="1" id="KW-0812">Transmembrane</keyword>
<reference evidence="2 3" key="1">
    <citation type="journal article" date="2016" name="Nat. Commun.">
        <title>Thousands of microbial genomes shed light on interconnected biogeochemical processes in an aquifer system.</title>
        <authorList>
            <person name="Anantharaman K."/>
            <person name="Brown C.T."/>
            <person name="Hug L.A."/>
            <person name="Sharon I."/>
            <person name="Castelle C.J."/>
            <person name="Probst A.J."/>
            <person name="Thomas B.C."/>
            <person name="Singh A."/>
            <person name="Wilkins M.J."/>
            <person name="Karaoz U."/>
            <person name="Brodie E.L."/>
            <person name="Williams K.H."/>
            <person name="Hubbard S.S."/>
            <person name="Banfield J.F."/>
        </authorList>
    </citation>
    <scope>NUCLEOTIDE SEQUENCE [LARGE SCALE GENOMIC DNA]</scope>
</reference>
<dbReference type="AlphaFoldDB" id="A0A1F5ZL30"/>
<name>A0A1F5ZL30_9BACT</name>
<keyword evidence="1" id="KW-0472">Membrane</keyword>
<protein>
    <recommendedName>
        <fullName evidence="4">Type IV pilus modification protein PilV</fullName>
    </recommendedName>
</protein>